<dbReference type="InterPro" id="IPR021150">
    <property type="entry name" value="Ubiq_cyt_c_chap"/>
</dbReference>
<evidence type="ECO:0000256" key="1">
    <source>
        <dbReference type="ARBA" id="ARBA00006407"/>
    </source>
</evidence>
<dbReference type="PIRSF" id="PIRSF032079">
    <property type="entry name" value="UCP032079"/>
    <property type="match status" value="1"/>
</dbReference>
<comment type="caution">
    <text evidence="4">The sequence shown here is derived from an EMBL/GenBank/DDBJ whole genome shotgun (WGS) entry which is preliminary data.</text>
</comment>
<name>A0A7X3S9V1_9HYPH</name>
<dbReference type="InterPro" id="IPR014569">
    <property type="entry name" value="Ubq_cyt-c_CBP3-rel"/>
</dbReference>
<sequence>MVFGFFRKRENPSVYAVYNKIVEQARRPHFYEGLRVPDTIDGRYDLIVLHAILVFYRFGKEKDEQASAFSQEVFDLFFQDMDRNLRELGVGDVSVPKKIKKMAEMFYGRAGVYTEAIETGDHEALTRAVDRNLFPDEGDPVAASAIAAYMEATTQSLKAEPLQSLLSGNIAWIDETAFTA</sequence>
<dbReference type="Proteomes" id="UP000433101">
    <property type="component" value="Unassembled WGS sequence"/>
</dbReference>
<dbReference type="AlphaFoldDB" id="A0A7X3S9V1"/>
<protein>
    <submittedName>
        <fullName evidence="4">Ubiquinol-cytochrome C chaperone</fullName>
    </submittedName>
</protein>
<dbReference type="PANTHER" id="PTHR12184">
    <property type="entry name" value="UBIQUINOL-CYTOCHROME C REDUCTASE COMPLEX ASSEMBLY FACTOR 1 FAMILY MEMBER"/>
    <property type="match status" value="1"/>
</dbReference>
<dbReference type="InterPro" id="IPR007129">
    <property type="entry name" value="Ubiqinol_cyt_c_chaperone_CPB3"/>
</dbReference>
<dbReference type="PANTHER" id="PTHR12184:SF1">
    <property type="entry name" value="UBIQUINOL-CYTOCHROME-C REDUCTASE COMPLEX ASSEMBLY FACTOR 1"/>
    <property type="match status" value="1"/>
</dbReference>
<proteinExistence type="inferred from homology"/>
<evidence type="ECO:0000313" key="5">
    <source>
        <dbReference type="Proteomes" id="UP000433101"/>
    </source>
</evidence>
<dbReference type="RefSeq" id="WP_160777570.1">
    <property type="nucleotide sequence ID" value="NZ_WUMV01000010.1"/>
</dbReference>
<evidence type="ECO:0000313" key="4">
    <source>
        <dbReference type="EMBL" id="MXN67321.1"/>
    </source>
</evidence>
<evidence type="ECO:0000259" key="3">
    <source>
        <dbReference type="Pfam" id="PF03981"/>
    </source>
</evidence>
<feature type="domain" description="Ubiquinol-cytochrome c chaperone" evidence="3">
    <location>
        <begin position="34"/>
        <end position="172"/>
    </location>
</feature>
<reference evidence="4 5" key="1">
    <citation type="submission" date="2019-12" db="EMBL/GenBank/DDBJ databases">
        <authorList>
            <person name="Li M."/>
        </authorList>
    </citation>
    <scope>NUCLEOTIDE SEQUENCE [LARGE SCALE GENOMIC DNA]</scope>
    <source>
        <strain evidence="4 5">GBMRC 2046</strain>
    </source>
</reference>
<evidence type="ECO:0000256" key="2">
    <source>
        <dbReference type="ARBA" id="ARBA00006436"/>
    </source>
</evidence>
<comment type="similarity">
    <text evidence="1">Belongs to the CBP3 family.</text>
</comment>
<dbReference type="EMBL" id="WUMV01000010">
    <property type="protein sequence ID" value="MXN67321.1"/>
    <property type="molecule type" value="Genomic_DNA"/>
</dbReference>
<accession>A0A7X3S9V1</accession>
<comment type="similarity">
    <text evidence="2">Belongs to the UPF0174 family.</text>
</comment>
<organism evidence="4 5">
    <name type="scientific">Stappia sediminis</name>
    <dbReference type="NCBI Taxonomy" id="2692190"/>
    <lineage>
        <taxon>Bacteria</taxon>
        <taxon>Pseudomonadati</taxon>
        <taxon>Pseudomonadota</taxon>
        <taxon>Alphaproteobacteria</taxon>
        <taxon>Hyphomicrobiales</taxon>
        <taxon>Stappiaceae</taxon>
        <taxon>Stappia</taxon>
    </lineage>
</organism>
<gene>
    <name evidence="4" type="ORF">GR183_20635</name>
</gene>
<dbReference type="Pfam" id="PF03981">
    <property type="entry name" value="Ubiq_cyt_C_chap"/>
    <property type="match status" value="1"/>
</dbReference>
<keyword evidence="5" id="KW-1185">Reference proteome</keyword>